<geneLocation type="plasmid" evidence="1">
    <name>pP12375-3FII</name>
</geneLocation>
<proteinExistence type="predicted"/>
<keyword evidence="1" id="KW-0614">Plasmid</keyword>
<dbReference type="EMBL" id="MN821364">
    <property type="protein sequence ID" value="QLG00501.1"/>
    <property type="molecule type" value="Genomic_DNA"/>
</dbReference>
<name>A0A7D5JWG8_9ENTR</name>
<protein>
    <submittedName>
        <fullName evidence="1">Uncharacterized protein</fullName>
    </submittedName>
</protein>
<reference evidence="1" key="1">
    <citation type="submission" date="2019-12" db="EMBL/GenBank/DDBJ databases">
        <authorList>
            <person name="Zhou D."/>
        </authorList>
    </citation>
    <scope>NUCLEOTIDE SEQUENCE</scope>
    <source>
        <strain evidence="1">P12375</strain>
        <plasmid evidence="1">pP12375-3FII</plasmid>
    </source>
</reference>
<sequence length="41" mass="4725">MQLKHLTASQSPIAVWFFRTVFPVFVTAEMTPNTRQNVTTE</sequence>
<organism evidence="1">
    <name type="scientific">Leclercia adecarboxylata</name>
    <dbReference type="NCBI Taxonomy" id="83655"/>
    <lineage>
        <taxon>Bacteria</taxon>
        <taxon>Pseudomonadati</taxon>
        <taxon>Pseudomonadota</taxon>
        <taxon>Gammaproteobacteria</taxon>
        <taxon>Enterobacterales</taxon>
        <taxon>Enterobacteriaceae</taxon>
        <taxon>Leclercia</taxon>
    </lineage>
</organism>
<dbReference type="AlphaFoldDB" id="A0A7D5JWG8"/>
<evidence type="ECO:0000313" key="1">
    <source>
        <dbReference type="EMBL" id="QLG00501.1"/>
    </source>
</evidence>
<accession>A0A7D5JWG8</accession>